<dbReference type="EMBL" id="JBHRWO010000004">
    <property type="protein sequence ID" value="MFC3491395.1"/>
    <property type="molecule type" value="Genomic_DNA"/>
</dbReference>
<dbReference type="Proteomes" id="UP001595712">
    <property type="component" value="Unassembled WGS sequence"/>
</dbReference>
<name>A0ABV7PS54_9ACTN</name>
<keyword evidence="2" id="KW-0812">Transmembrane</keyword>
<feature type="region of interest" description="Disordered" evidence="1">
    <location>
        <begin position="80"/>
        <end position="125"/>
    </location>
</feature>
<feature type="transmembrane region" description="Helical" evidence="2">
    <location>
        <begin position="42"/>
        <end position="63"/>
    </location>
</feature>
<evidence type="ECO:0008006" key="5">
    <source>
        <dbReference type="Google" id="ProtNLM"/>
    </source>
</evidence>
<comment type="caution">
    <text evidence="3">The sequence shown here is derived from an EMBL/GenBank/DDBJ whole genome shotgun (WGS) entry which is preliminary data.</text>
</comment>
<accession>A0ABV7PS54</accession>
<feature type="compositionally biased region" description="Basic and acidic residues" evidence="1">
    <location>
        <begin position="93"/>
        <end position="104"/>
    </location>
</feature>
<feature type="compositionally biased region" description="Basic and acidic residues" evidence="1">
    <location>
        <begin position="116"/>
        <end position="125"/>
    </location>
</feature>
<keyword evidence="2" id="KW-1133">Transmembrane helix</keyword>
<keyword evidence="4" id="KW-1185">Reference proteome</keyword>
<gene>
    <name evidence="3" type="ORF">ACFO8M_02700</name>
</gene>
<dbReference type="RefSeq" id="WP_387970113.1">
    <property type="nucleotide sequence ID" value="NZ_JBHRWO010000004.1"/>
</dbReference>
<reference evidence="4" key="1">
    <citation type="journal article" date="2019" name="Int. J. Syst. Evol. Microbiol.">
        <title>The Global Catalogue of Microorganisms (GCM) 10K type strain sequencing project: providing services to taxonomists for standard genome sequencing and annotation.</title>
        <authorList>
            <consortium name="The Broad Institute Genomics Platform"/>
            <consortium name="The Broad Institute Genome Sequencing Center for Infectious Disease"/>
            <person name="Wu L."/>
            <person name="Ma J."/>
        </authorList>
    </citation>
    <scope>NUCLEOTIDE SEQUENCE [LARGE SCALE GENOMIC DNA]</scope>
    <source>
        <strain evidence="4">CGMCC 4.7396</strain>
    </source>
</reference>
<sequence length="276" mass="29696">MHIRKIIEGVTGTVRAAAAGISHRSSNFFTTGDGEHHRVRRIAVVGVAAAVFTGTGATAAWAISNAEEPTEEVAVATEAPATTEAPAAMRAPQEVDKEAVERPTPEPTTEPEPEPEPEREPVVEDKTIDIDVADIDDEQEANAVTIIETGAEMGFDENGWAVALATAMQEAKLYNAASEAVPESFEYTDSKVSYSDHDSVGIFQQRPSMGWGSVEELMDVSTSASKFYGTLEDVDGWQDMSIAEAAQSVQVSAYPDYYAQWEGLAWDIIDAYESAS</sequence>
<evidence type="ECO:0000313" key="3">
    <source>
        <dbReference type="EMBL" id="MFC3491395.1"/>
    </source>
</evidence>
<proteinExistence type="predicted"/>
<evidence type="ECO:0000256" key="1">
    <source>
        <dbReference type="SAM" id="MobiDB-lite"/>
    </source>
</evidence>
<protein>
    <recommendedName>
        <fullName evidence="5">Peptidase M23</fullName>
    </recommendedName>
</protein>
<evidence type="ECO:0000313" key="4">
    <source>
        <dbReference type="Proteomes" id="UP001595712"/>
    </source>
</evidence>
<organism evidence="3 4">
    <name type="scientific">Glycomyces rhizosphaerae</name>
    <dbReference type="NCBI Taxonomy" id="2054422"/>
    <lineage>
        <taxon>Bacteria</taxon>
        <taxon>Bacillati</taxon>
        <taxon>Actinomycetota</taxon>
        <taxon>Actinomycetes</taxon>
        <taxon>Glycomycetales</taxon>
        <taxon>Glycomycetaceae</taxon>
        <taxon>Glycomyces</taxon>
    </lineage>
</organism>
<evidence type="ECO:0000256" key="2">
    <source>
        <dbReference type="SAM" id="Phobius"/>
    </source>
</evidence>
<keyword evidence="2" id="KW-0472">Membrane</keyword>